<name>A0AAD8WZ70_LOLMU</name>
<sequence>MVTEAAEAFARQLAGSSEPSQPSQVYVPKSTSVHPAGQGAAVLHNPGFTTAATKPTLQPSPLVQGQTKKPEEVLLAVAGCSSKEAIGEAEILTEEEFVAANRKKGPSCFRCRTAGHFLNDCEVVLCDCCQRPEHATKDCPLLRAPKPRIAMYGTGHPDLTFWELPLSKSVRPRVENTRLGRVEVSGGVLNIEQLIAHLQWIVPDPLYVWEVEQMEDKVFRVNFPNKNELVRVQHFGRFHVPNSTIILSFDLWKKEIQPAWEPEDVWVRVSGLPPVALDDYLALWAFGDVFGKTKELDIVFTRQHNILRILITCLDYTLIPATWDLKVKNEFFRLRFEVEGEKGTNNIDVTMSDVHGDGGDGGDGGDDESNNNAHDKPAGGASDRDVKRTKNVEGAKDGKSTSSTPPIAKTNSELMHMKASALALDNGLHILSKSENIQSAVAEGVVEYDPIKPRADAFPISNKQNIQVPVHGAVVPSKEEGGTSIASALHEARGSNHALGVDAAALLPGGPMTASIAESLPTSPVLSSTLLSAAPLSMSVKTSNIAKSFETTKGVVAPGFCPPVENVNSYMNVPSAIVEDSGKYVQTVPSETTVEKKAEKVTSILAGVHGACRSEFAGADREDLASPTLTRSPPVCGPASAKGNGGSPRPSMQGTAKSMQTPPSKSTSIHTVIKHKGAVKNKIVDFGGIKEEALQSVRSSERLRAQPNYDATQMERATMILQKRDEIPAIGYPTRCALDSTMGFASPYGTAGGYGFWVQPDASGCSGLLFPGYWMATH</sequence>
<protein>
    <recommendedName>
        <fullName evidence="3">CCHC-type domain-containing protein</fullName>
    </recommendedName>
</protein>
<comment type="caution">
    <text evidence="4">The sequence shown here is derived from an EMBL/GenBank/DDBJ whole genome shotgun (WGS) entry which is preliminary data.</text>
</comment>
<evidence type="ECO:0000256" key="1">
    <source>
        <dbReference type="PROSITE-ProRule" id="PRU00047"/>
    </source>
</evidence>
<evidence type="ECO:0000256" key="2">
    <source>
        <dbReference type="SAM" id="MobiDB-lite"/>
    </source>
</evidence>
<evidence type="ECO:0000313" key="5">
    <source>
        <dbReference type="Proteomes" id="UP001231189"/>
    </source>
</evidence>
<dbReference type="SUPFAM" id="SSF57756">
    <property type="entry name" value="Retrovirus zinc finger-like domains"/>
    <property type="match status" value="1"/>
</dbReference>
<keyword evidence="1" id="KW-0479">Metal-binding</keyword>
<feature type="region of interest" description="Disordered" evidence="2">
    <location>
        <begin position="623"/>
        <end position="666"/>
    </location>
</feature>
<feature type="region of interest" description="Disordered" evidence="2">
    <location>
        <begin position="12"/>
        <end position="31"/>
    </location>
</feature>
<feature type="region of interest" description="Disordered" evidence="2">
    <location>
        <begin position="346"/>
        <end position="408"/>
    </location>
</feature>
<dbReference type="PANTHER" id="PTHR33170:SF40">
    <property type="entry name" value="OS04G0557100 PROTEIN"/>
    <property type="match status" value="1"/>
</dbReference>
<dbReference type="Gene3D" id="4.10.60.10">
    <property type="entry name" value="Zinc finger, CCHC-type"/>
    <property type="match status" value="1"/>
</dbReference>
<reference evidence="4" key="1">
    <citation type="submission" date="2023-07" db="EMBL/GenBank/DDBJ databases">
        <title>A chromosome-level genome assembly of Lolium multiflorum.</title>
        <authorList>
            <person name="Chen Y."/>
            <person name="Copetti D."/>
            <person name="Kolliker R."/>
            <person name="Studer B."/>
        </authorList>
    </citation>
    <scope>NUCLEOTIDE SEQUENCE</scope>
    <source>
        <strain evidence="4">02402/16</strain>
        <tissue evidence="4">Leaf</tissue>
    </source>
</reference>
<evidence type="ECO:0000259" key="3">
    <source>
        <dbReference type="PROSITE" id="PS50158"/>
    </source>
</evidence>
<gene>
    <name evidence="4" type="ORF">QYE76_044491</name>
</gene>
<dbReference type="GO" id="GO:0003676">
    <property type="term" value="F:nucleic acid binding"/>
    <property type="evidence" value="ECO:0007669"/>
    <property type="project" value="InterPro"/>
</dbReference>
<dbReference type="GO" id="GO:0008270">
    <property type="term" value="F:zinc ion binding"/>
    <property type="evidence" value="ECO:0007669"/>
    <property type="project" value="UniProtKB-KW"/>
</dbReference>
<dbReference type="Proteomes" id="UP001231189">
    <property type="component" value="Unassembled WGS sequence"/>
</dbReference>
<dbReference type="EMBL" id="JAUUTY010000002">
    <property type="protein sequence ID" value="KAK1683643.1"/>
    <property type="molecule type" value="Genomic_DNA"/>
</dbReference>
<proteinExistence type="predicted"/>
<keyword evidence="5" id="KW-1185">Reference proteome</keyword>
<feature type="domain" description="CCHC-type" evidence="3">
    <location>
        <begin position="108"/>
        <end position="121"/>
    </location>
</feature>
<keyword evidence="1" id="KW-0862">Zinc</keyword>
<keyword evidence="1" id="KW-0863">Zinc-finger</keyword>
<dbReference type="AlphaFoldDB" id="A0AAD8WZ70"/>
<dbReference type="PANTHER" id="PTHR33170">
    <property type="entry name" value="DUF4283 DOMAIN-CONTAINING PROTEIN-RELATED"/>
    <property type="match status" value="1"/>
</dbReference>
<dbReference type="PROSITE" id="PS50158">
    <property type="entry name" value="ZF_CCHC"/>
    <property type="match status" value="1"/>
</dbReference>
<feature type="compositionally biased region" description="Basic and acidic residues" evidence="2">
    <location>
        <begin position="373"/>
        <end position="399"/>
    </location>
</feature>
<feature type="compositionally biased region" description="Polar residues" evidence="2">
    <location>
        <begin position="14"/>
        <end position="31"/>
    </location>
</feature>
<evidence type="ECO:0000313" key="4">
    <source>
        <dbReference type="EMBL" id="KAK1683643.1"/>
    </source>
</evidence>
<dbReference type="InterPro" id="IPR036875">
    <property type="entry name" value="Znf_CCHC_sf"/>
</dbReference>
<feature type="compositionally biased region" description="Polar residues" evidence="2">
    <location>
        <begin position="650"/>
        <end position="666"/>
    </location>
</feature>
<organism evidence="4 5">
    <name type="scientific">Lolium multiflorum</name>
    <name type="common">Italian ryegrass</name>
    <name type="synonym">Lolium perenne subsp. multiflorum</name>
    <dbReference type="NCBI Taxonomy" id="4521"/>
    <lineage>
        <taxon>Eukaryota</taxon>
        <taxon>Viridiplantae</taxon>
        <taxon>Streptophyta</taxon>
        <taxon>Embryophyta</taxon>
        <taxon>Tracheophyta</taxon>
        <taxon>Spermatophyta</taxon>
        <taxon>Magnoliopsida</taxon>
        <taxon>Liliopsida</taxon>
        <taxon>Poales</taxon>
        <taxon>Poaceae</taxon>
        <taxon>BOP clade</taxon>
        <taxon>Pooideae</taxon>
        <taxon>Poodae</taxon>
        <taxon>Poeae</taxon>
        <taxon>Poeae Chloroplast Group 2 (Poeae type)</taxon>
        <taxon>Loliodinae</taxon>
        <taxon>Loliinae</taxon>
        <taxon>Lolium</taxon>
    </lineage>
</organism>
<dbReference type="InterPro" id="IPR001878">
    <property type="entry name" value="Znf_CCHC"/>
</dbReference>
<accession>A0AAD8WZ70</accession>